<name>A0ABX3YMU7_9ACTN</name>
<feature type="compositionally biased region" description="Basic and acidic residues" evidence="1">
    <location>
        <begin position="33"/>
        <end position="48"/>
    </location>
</feature>
<organism evidence="2 3">
    <name type="scientific">Streptomyces pharetrae CZA14</name>
    <dbReference type="NCBI Taxonomy" id="1144883"/>
    <lineage>
        <taxon>Bacteria</taxon>
        <taxon>Bacillati</taxon>
        <taxon>Actinomycetota</taxon>
        <taxon>Actinomycetes</taxon>
        <taxon>Kitasatosporales</taxon>
        <taxon>Streptomycetaceae</taxon>
        <taxon>Streptomyces</taxon>
    </lineage>
</organism>
<comment type="caution">
    <text evidence="2">The sequence shown here is derived from an EMBL/GenBank/DDBJ whole genome shotgun (WGS) entry which is preliminary data.</text>
</comment>
<evidence type="ECO:0000256" key="1">
    <source>
        <dbReference type="SAM" id="MobiDB-lite"/>
    </source>
</evidence>
<evidence type="ECO:0000313" key="2">
    <source>
        <dbReference type="EMBL" id="OSZ61255.1"/>
    </source>
</evidence>
<dbReference type="RefSeq" id="WP_086168378.1">
    <property type="nucleotide sequence ID" value="NZ_MRYD01000020.1"/>
</dbReference>
<proteinExistence type="predicted"/>
<reference evidence="2 3" key="1">
    <citation type="submission" date="2016-12" db="EMBL/GenBank/DDBJ databases">
        <title>Genome Mining:The Detection of Biosynthetic Gene Clusters to Aid in the Expression of Curamycin A produced by Streptomyces sp. strain CZA14.</title>
        <authorList>
            <person name="Durrell K.A."/>
            <person name="Kirby B.M."/>
            <person name="Khan W."/>
            <person name="Mthethwa T."/>
            <person name="Le Roes-Hill M."/>
        </authorList>
    </citation>
    <scope>NUCLEOTIDE SEQUENCE [LARGE SCALE GENOMIC DNA]</scope>
    <source>
        <strain evidence="2 3">CZA14</strain>
    </source>
</reference>
<gene>
    <name evidence="2" type="ORF">OQI_06510</name>
</gene>
<feature type="region of interest" description="Disordered" evidence="1">
    <location>
        <begin position="21"/>
        <end position="72"/>
    </location>
</feature>
<sequence length="72" mass="7589">MPGQRDGADAAVSAHTLVGNLLLRPGRHGPTAARDRDPQARLPGERARTRVRARRTVAADEVSAAPFPGQPA</sequence>
<protein>
    <submittedName>
        <fullName evidence="2">Uncharacterized protein</fullName>
    </submittedName>
</protein>
<dbReference type="EMBL" id="MRYD01000020">
    <property type="protein sequence ID" value="OSZ61255.1"/>
    <property type="molecule type" value="Genomic_DNA"/>
</dbReference>
<evidence type="ECO:0000313" key="3">
    <source>
        <dbReference type="Proteomes" id="UP000194266"/>
    </source>
</evidence>
<dbReference type="Proteomes" id="UP000194266">
    <property type="component" value="Unassembled WGS sequence"/>
</dbReference>
<accession>A0ABX3YMU7</accession>
<keyword evidence="3" id="KW-1185">Reference proteome</keyword>